<reference evidence="1 2" key="1">
    <citation type="submission" date="2016-05" db="EMBL/GenBank/DDBJ databases">
        <title>First complete genome of the cyanobacterium Cylindrospermopsis raciborskii CS505, containing a circular chromosome and a single extrachromosomal element.</title>
        <authorList>
            <person name="Fuentes J."/>
            <person name="Tamames J."/>
            <person name="Allen E."/>
            <person name="Plominski A."/>
            <person name="Vasquez M."/>
        </authorList>
    </citation>
    <scope>NUCLEOTIDE SEQUENCE [LARGE SCALE GENOMIC DNA]</scope>
    <source>
        <strain evidence="1 2">CS505</strain>
    </source>
</reference>
<name>A0A853MGZ0_9CYAN</name>
<dbReference type="AlphaFoldDB" id="A0A853MGZ0"/>
<gene>
    <name evidence="1" type="ORF">A9P98_09615</name>
</gene>
<dbReference type="EMBL" id="LYXA01000001">
    <property type="protein sequence ID" value="OBU76536.1"/>
    <property type="molecule type" value="Genomic_DNA"/>
</dbReference>
<organism evidence="1 2">
    <name type="scientific">Cylindrospermopsis raciborskii CS-505</name>
    <dbReference type="NCBI Taxonomy" id="533240"/>
    <lineage>
        <taxon>Bacteria</taxon>
        <taxon>Bacillati</taxon>
        <taxon>Cyanobacteriota</taxon>
        <taxon>Cyanophyceae</taxon>
        <taxon>Nostocales</taxon>
        <taxon>Aphanizomenonaceae</taxon>
        <taxon>Cylindrospermopsis</taxon>
    </lineage>
</organism>
<dbReference type="Proteomes" id="UP000093903">
    <property type="component" value="Unassembled WGS sequence"/>
</dbReference>
<sequence>MWSISDKTCGLEDWGLDNIRLGRKALLLHFPYFSHQAATSNYSRVWLGDGTSNFLEPGFTRALILLMG</sequence>
<protein>
    <submittedName>
        <fullName evidence="1">Uncharacterized protein</fullName>
    </submittedName>
</protein>
<proteinExistence type="predicted"/>
<accession>A0A853MGZ0</accession>
<evidence type="ECO:0000313" key="2">
    <source>
        <dbReference type="Proteomes" id="UP000093903"/>
    </source>
</evidence>
<comment type="caution">
    <text evidence="1">The sequence shown here is derived from an EMBL/GenBank/DDBJ whole genome shotgun (WGS) entry which is preliminary data.</text>
</comment>
<evidence type="ECO:0000313" key="1">
    <source>
        <dbReference type="EMBL" id="OBU76536.1"/>
    </source>
</evidence>